<sequence>PIAVARIDPILSPGQVGSHLHSFIGSDALAPTMDFAQTQTASCSQVYVKPDKSSYWQPKLFFQDPNNKTFTIVPESHRVLYYQNRASDPETGESDPSIIQEFPEDFRMIAGDAMQRAPAETEQLQNVIQWFCHGPDVQSSGFPNFTSCPDGLAASVQFPYCWNGDDIDINNPSAHVSYPNNSAGNAAVDSGACPSTHPKILPHIFIEFWFDTTSFDGLYTESDSPWVLAQGDPTGYGMHADFLNGWETGVLENAMKNCDIGESGRPLSECFDVYTDDERNACSVGQLVNEDVSGWLDALPGCNPLQDGPSMAVMKTGCGDDATLAVGGLPSGWTSSGCYTDALTPRSLSGITFAWWGEAMTSTGCANYCANQGFSIAGTENSSQCFCGNELSGSQAVDSGKCDMTCDGEDSQTCGGAAVLSVYSK</sequence>
<dbReference type="PANTHER" id="PTHR43662">
    <property type="match status" value="1"/>
</dbReference>
<dbReference type="Pfam" id="PF09362">
    <property type="entry name" value="DUF1996"/>
    <property type="match status" value="1"/>
</dbReference>
<dbReference type="SMART" id="SM00321">
    <property type="entry name" value="WSC"/>
    <property type="match status" value="1"/>
</dbReference>
<protein>
    <submittedName>
        <fullName evidence="2">WSC-domain-containing protein</fullName>
    </submittedName>
</protein>
<dbReference type="AlphaFoldDB" id="A0A9P4HWA4"/>
<evidence type="ECO:0000259" key="1">
    <source>
        <dbReference type="PROSITE" id="PS51212"/>
    </source>
</evidence>
<comment type="caution">
    <text evidence="2">The sequence shown here is derived from an EMBL/GenBank/DDBJ whole genome shotgun (WGS) entry which is preliminary data.</text>
</comment>
<feature type="non-terminal residue" evidence="2">
    <location>
        <position position="1"/>
    </location>
</feature>
<accession>A0A9P4HWA4</accession>
<evidence type="ECO:0000313" key="2">
    <source>
        <dbReference type="EMBL" id="KAF2087626.1"/>
    </source>
</evidence>
<reference evidence="2" key="1">
    <citation type="journal article" date="2020" name="Stud. Mycol.">
        <title>101 Dothideomycetes genomes: a test case for predicting lifestyles and emergence of pathogens.</title>
        <authorList>
            <person name="Haridas S."/>
            <person name="Albert R."/>
            <person name="Binder M."/>
            <person name="Bloem J."/>
            <person name="Labutti K."/>
            <person name="Salamov A."/>
            <person name="Andreopoulos B."/>
            <person name="Baker S."/>
            <person name="Barry K."/>
            <person name="Bills G."/>
            <person name="Bluhm B."/>
            <person name="Cannon C."/>
            <person name="Castanera R."/>
            <person name="Culley D."/>
            <person name="Daum C."/>
            <person name="Ezra D."/>
            <person name="Gonzalez J."/>
            <person name="Henrissat B."/>
            <person name="Kuo A."/>
            <person name="Liang C."/>
            <person name="Lipzen A."/>
            <person name="Lutzoni F."/>
            <person name="Magnuson J."/>
            <person name="Mondo S."/>
            <person name="Nolan M."/>
            <person name="Ohm R."/>
            <person name="Pangilinan J."/>
            <person name="Park H.-J."/>
            <person name="Ramirez L."/>
            <person name="Alfaro M."/>
            <person name="Sun H."/>
            <person name="Tritt A."/>
            <person name="Yoshinaga Y."/>
            <person name="Zwiers L.-H."/>
            <person name="Turgeon B."/>
            <person name="Goodwin S."/>
            <person name="Spatafora J."/>
            <person name="Crous P."/>
            <person name="Grigoriev I."/>
        </authorList>
    </citation>
    <scope>NUCLEOTIDE SEQUENCE</scope>
    <source>
        <strain evidence="2">CBS 121410</strain>
    </source>
</reference>
<feature type="non-terminal residue" evidence="2">
    <location>
        <position position="425"/>
    </location>
</feature>
<dbReference type="InterPro" id="IPR018535">
    <property type="entry name" value="DUF1996"/>
</dbReference>
<dbReference type="PROSITE" id="PS51212">
    <property type="entry name" value="WSC"/>
    <property type="match status" value="1"/>
</dbReference>
<feature type="domain" description="WSC" evidence="1">
    <location>
        <begin position="332"/>
        <end position="425"/>
    </location>
</feature>
<gene>
    <name evidence="2" type="ORF">K490DRAFT_3736</name>
</gene>
<dbReference type="PANTHER" id="PTHR43662:SF11">
    <property type="entry name" value="WSC DOMAIN-CONTAINING PROTEIN"/>
    <property type="match status" value="1"/>
</dbReference>
<dbReference type="Pfam" id="PF01822">
    <property type="entry name" value="WSC"/>
    <property type="match status" value="1"/>
</dbReference>
<dbReference type="OrthoDB" id="74764at2759"/>
<proteinExistence type="predicted"/>
<name>A0A9P4HWA4_9PEZI</name>
<keyword evidence="3" id="KW-1185">Reference proteome</keyword>
<dbReference type="InterPro" id="IPR002889">
    <property type="entry name" value="WSC_carb-bd"/>
</dbReference>
<organism evidence="2 3">
    <name type="scientific">Saccharata proteae CBS 121410</name>
    <dbReference type="NCBI Taxonomy" id="1314787"/>
    <lineage>
        <taxon>Eukaryota</taxon>
        <taxon>Fungi</taxon>
        <taxon>Dikarya</taxon>
        <taxon>Ascomycota</taxon>
        <taxon>Pezizomycotina</taxon>
        <taxon>Dothideomycetes</taxon>
        <taxon>Dothideomycetes incertae sedis</taxon>
        <taxon>Botryosphaeriales</taxon>
        <taxon>Saccharataceae</taxon>
        <taxon>Saccharata</taxon>
    </lineage>
</organism>
<evidence type="ECO:0000313" key="3">
    <source>
        <dbReference type="Proteomes" id="UP000799776"/>
    </source>
</evidence>
<dbReference type="Proteomes" id="UP000799776">
    <property type="component" value="Unassembled WGS sequence"/>
</dbReference>
<dbReference type="EMBL" id="ML978719">
    <property type="protein sequence ID" value="KAF2087626.1"/>
    <property type="molecule type" value="Genomic_DNA"/>
</dbReference>